<dbReference type="EMBL" id="BKCJ010009026">
    <property type="protein sequence ID" value="GEU85051.1"/>
    <property type="molecule type" value="Genomic_DNA"/>
</dbReference>
<sequence length="159" mass="17519">MVENNTIPGDMSPGKPEKTLTQKSTGIVATSDQFLSFSEDSPATNVAEETFVTCSLISCSEGIYTNRSVCIKRKGFTMLMLFQPKDFNGVWRSSGLVVKRFFMDGYALGGRDGWIPLMKVSDTKVVDIGKFAVARHNYQAKTQLAFNNLVSGQIDQGEE</sequence>
<organism evidence="2">
    <name type="scientific">Tanacetum cinerariifolium</name>
    <name type="common">Dalmatian daisy</name>
    <name type="synonym">Chrysanthemum cinerariifolium</name>
    <dbReference type="NCBI Taxonomy" id="118510"/>
    <lineage>
        <taxon>Eukaryota</taxon>
        <taxon>Viridiplantae</taxon>
        <taxon>Streptophyta</taxon>
        <taxon>Embryophyta</taxon>
        <taxon>Tracheophyta</taxon>
        <taxon>Spermatophyta</taxon>
        <taxon>Magnoliopsida</taxon>
        <taxon>eudicotyledons</taxon>
        <taxon>Gunneridae</taxon>
        <taxon>Pentapetalae</taxon>
        <taxon>asterids</taxon>
        <taxon>campanulids</taxon>
        <taxon>Asterales</taxon>
        <taxon>Asteraceae</taxon>
        <taxon>Asteroideae</taxon>
        <taxon>Anthemideae</taxon>
        <taxon>Anthemidinae</taxon>
        <taxon>Tanacetum</taxon>
    </lineage>
</organism>
<protein>
    <submittedName>
        <fullName evidence="2">Cysteine proteinase inhibitor 5-like</fullName>
    </submittedName>
</protein>
<accession>A0A6L2NFM3</accession>
<comment type="caution">
    <text evidence="2">The sequence shown here is derived from an EMBL/GenBank/DDBJ whole genome shotgun (WGS) entry which is preliminary data.</text>
</comment>
<dbReference type="Gene3D" id="3.10.450.10">
    <property type="match status" value="1"/>
</dbReference>
<feature type="region of interest" description="Disordered" evidence="1">
    <location>
        <begin position="1"/>
        <end position="21"/>
    </location>
</feature>
<evidence type="ECO:0000313" key="2">
    <source>
        <dbReference type="EMBL" id="GEU85051.1"/>
    </source>
</evidence>
<dbReference type="AlphaFoldDB" id="A0A6L2NFM3"/>
<name>A0A6L2NFM3_TANCI</name>
<gene>
    <name evidence="2" type="ORF">Tci_057029</name>
</gene>
<proteinExistence type="predicted"/>
<reference evidence="2" key="1">
    <citation type="journal article" date="2019" name="Sci. Rep.">
        <title>Draft genome of Tanacetum cinerariifolium, the natural source of mosquito coil.</title>
        <authorList>
            <person name="Yamashiro T."/>
            <person name="Shiraishi A."/>
            <person name="Satake H."/>
            <person name="Nakayama K."/>
        </authorList>
    </citation>
    <scope>NUCLEOTIDE SEQUENCE</scope>
</reference>
<evidence type="ECO:0000256" key="1">
    <source>
        <dbReference type="SAM" id="MobiDB-lite"/>
    </source>
</evidence>